<protein>
    <recommendedName>
        <fullName evidence="3">Secreted protein</fullName>
    </recommendedName>
</protein>
<reference evidence="1 2" key="1">
    <citation type="submission" date="2016-07" db="EMBL/GenBank/DDBJ databases">
        <title>Complete genome sequences of Bordetella pseudohinzii.</title>
        <authorList>
            <person name="Spilker T."/>
            <person name="Darrah R."/>
            <person name="LiPuma J.J."/>
        </authorList>
    </citation>
    <scope>NUCLEOTIDE SEQUENCE [LARGE SCALE GENOMIC DNA]</scope>
    <source>
        <strain evidence="1 2">HI4681</strain>
        <plasmid evidence="1 2">unnamed1</plasmid>
    </source>
</reference>
<keyword evidence="1" id="KW-0614">Plasmid</keyword>
<proteinExistence type="predicted"/>
<keyword evidence="2" id="KW-1185">Reference proteome</keyword>
<sequence>MPACILDLLTQFGIVVQLELRFLAIVAVAHDMHPCIRQLFHVLLEQFHAVSLPVNHPKGYEFTLQFLEGVFQRLAVRCDTFVISCCRIDEYRMVFTFIATVHQIYPAVSRIEIEKTCFQFLAVHLVDIWIGGIRFYQ</sequence>
<geneLocation type="plasmid" evidence="1 2">
    <name>unnamed1</name>
</geneLocation>
<name>A0ABM6DKR6_9BORD</name>
<dbReference type="Proteomes" id="UP000092950">
    <property type="component" value="Plasmid unnamed1"/>
</dbReference>
<dbReference type="EMBL" id="CP016441">
    <property type="protein sequence ID" value="ANY18493.1"/>
    <property type="molecule type" value="Genomic_DNA"/>
</dbReference>
<evidence type="ECO:0008006" key="3">
    <source>
        <dbReference type="Google" id="ProtNLM"/>
    </source>
</evidence>
<gene>
    <name evidence="1" type="ORF">BBN53_20940</name>
</gene>
<evidence type="ECO:0000313" key="2">
    <source>
        <dbReference type="Proteomes" id="UP000092950"/>
    </source>
</evidence>
<evidence type="ECO:0000313" key="1">
    <source>
        <dbReference type="EMBL" id="ANY18493.1"/>
    </source>
</evidence>
<organism evidence="1 2">
    <name type="scientific">Bordetella pseudohinzii</name>
    <dbReference type="NCBI Taxonomy" id="1331258"/>
    <lineage>
        <taxon>Bacteria</taxon>
        <taxon>Pseudomonadati</taxon>
        <taxon>Pseudomonadota</taxon>
        <taxon>Betaproteobacteria</taxon>
        <taxon>Burkholderiales</taxon>
        <taxon>Alcaligenaceae</taxon>
        <taxon>Bordetella</taxon>
    </lineage>
</organism>
<accession>A0ABM6DKR6</accession>